<organism evidence="1">
    <name type="scientific">Nonomuraea gerenzanensis</name>
    <dbReference type="NCBI Taxonomy" id="93944"/>
    <lineage>
        <taxon>Bacteria</taxon>
        <taxon>Bacillati</taxon>
        <taxon>Actinomycetota</taxon>
        <taxon>Actinomycetes</taxon>
        <taxon>Streptosporangiales</taxon>
        <taxon>Streptosporangiaceae</taxon>
        <taxon>Nonomuraea</taxon>
    </lineage>
</organism>
<dbReference type="InterPro" id="IPR011008">
    <property type="entry name" value="Dimeric_a/b-barrel"/>
</dbReference>
<evidence type="ECO:0008006" key="2">
    <source>
        <dbReference type="Google" id="ProtNLM"/>
    </source>
</evidence>
<reference evidence="1" key="1">
    <citation type="submission" date="2016-04" db="EMBL/GenBank/DDBJ databases">
        <authorList>
            <person name="Evans L.H."/>
            <person name="Alamgir A."/>
            <person name="Owens N."/>
            <person name="Weber N.D."/>
            <person name="Virtaneva K."/>
            <person name="Barbian K."/>
            <person name="Babar A."/>
            <person name="Rosenke K."/>
        </authorList>
    </citation>
    <scope>NUCLEOTIDE SEQUENCE</scope>
    <source>
        <strain evidence="1">Nono1</strain>
    </source>
</reference>
<dbReference type="EMBL" id="LT559118">
    <property type="protein sequence ID" value="SBO96001.1"/>
    <property type="molecule type" value="Genomic_DNA"/>
</dbReference>
<proteinExistence type="predicted"/>
<protein>
    <recommendedName>
        <fullName evidence="2">YCII-related domain-containing protein</fullName>
    </recommendedName>
</protein>
<dbReference type="Gene3D" id="3.30.70.1060">
    <property type="entry name" value="Dimeric alpha+beta barrel"/>
    <property type="match status" value="1"/>
</dbReference>
<gene>
    <name evidence="1" type="ORF">BN4615_P5517</name>
</gene>
<name>A0A1M4EAQ9_9ACTN</name>
<evidence type="ECO:0000313" key="1">
    <source>
        <dbReference type="EMBL" id="SBO96001.1"/>
    </source>
</evidence>
<sequence length="90" mass="9891">MEAAMQYALIIHDEPGYLDVLSEEDHEAECRALAEDPRYVGGAQLQPVETATSVRVAGGRTLVTDGRSPTPRKCSPGCCGTRRRRTACWR</sequence>
<dbReference type="SUPFAM" id="SSF54909">
    <property type="entry name" value="Dimeric alpha+beta barrel"/>
    <property type="match status" value="1"/>
</dbReference>
<accession>A0A1M4EAQ9</accession>
<dbReference type="AlphaFoldDB" id="A0A1M4EAQ9"/>